<proteinExistence type="inferred from homology"/>
<evidence type="ECO:0000256" key="1">
    <source>
        <dbReference type="ARBA" id="ARBA00004167"/>
    </source>
</evidence>
<dbReference type="Proteomes" id="UP000275267">
    <property type="component" value="Unassembled WGS sequence"/>
</dbReference>
<sequence>MACSSGSSRTTGAGVPVAGRFLLTARSTITGISWTCRWTWTRTPGSGSTRTTSRQSLWYAYVLPSLLVTHLSIGSLNCTWTLDRTYLLPALALPPLHGAGMGHGGAHQPPARDAEAPGRGPRRRRPYLKAVISETMRLHAPATLLILIPRETTEDTELLGYHIPARTRVVINAWAIGRDPTAWERVEFAPERFVDAPVDYSKVGLNFRFVPFGADDGAGARQHAVPLRLGVDDARRREETGDAVGGRERGVRAVRPAQGAVGPRR</sequence>
<evidence type="ECO:0000256" key="5">
    <source>
        <dbReference type="ARBA" id="ARBA00023002"/>
    </source>
</evidence>
<keyword evidence="4" id="KW-1133">Transmembrane helix</keyword>
<comment type="caution">
    <text evidence="8">The sequence shown here is derived from an EMBL/GenBank/DDBJ whole genome shotgun (WGS) entry which is preliminary data.</text>
</comment>
<comment type="subcellular location">
    <subcellularLocation>
        <location evidence="1">Membrane</location>
        <topology evidence="1">Single-pass membrane protein</topology>
    </subcellularLocation>
</comment>
<comment type="similarity">
    <text evidence="2">Belongs to the cytochrome P450 family.</text>
</comment>
<dbReference type="STRING" id="4540.A0A3L6QXC2"/>
<dbReference type="Gene3D" id="1.10.630.10">
    <property type="entry name" value="Cytochrome P450"/>
    <property type="match status" value="1"/>
</dbReference>
<keyword evidence="9" id="KW-1185">Reference proteome</keyword>
<evidence type="ECO:0000256" key="2">
    <source>
        <dbReference type="ARBA" id="ARBA00010617"/>
    </source>
</evidence>
<protein>
    <submittedName>
        <fullName evidence="8">Uncharacterized protein</fullName>
    </submittedName>
</protein>
<accession>A0A3L6QXC2</accession>
<dbReference type="EMBL" id="PQIB02000010">
    <property type="protein sequence ID" value="RLM91734.1"/>
    <property type="molecule type" value="Genomic_DNA"/>
</dbReference>
<dbReference type="InterPro" id="IPR036396">
    <property type="entry name" value="Cyt_P450_sf"/>
</dbReference>
<dbReference type="GO" id="GO:0016020">
    <property type="term" value="C:membrane"/>
    <property type="evidence" value="ECO:0007669"/>
    <property type="project" value="UniProtKB-SubCell"/>
</dbReference>
<gene>
    <name evidence="8" type="ORF">C2845_PM08G00690</name>
</gene>
<evidence type="ECO:0000256" key="6">
    <source>
        <dbReference type="ARBA" id="ARBA00023136"/>
    </source>
</evidence>
<evidence type="ECO:0000256" key="3">
    <source>
        <dbReference type="ARBA" id="ARBA00022692"/>
    </source>
</evidence>
<feature type="compositionally biased region" description="Basic and acidic residues" evidence="7">
    <location>
        <begin position="236"/>
        <end position="251"/>
    </location>
</feature>
<name>A0A3L6QXC2_PANMI</name>
<evidence type="ECO:0000313" key="8">
    <source>
        <dbReference type="EMBL" id="RLM91734.1"/>
    </source>
</evidence>
<dbReference type="GO" id="GO:0005506">
    <property type="term" value="F:iron ion binding"/>
    <property type="evidence" value="ECO:0007669"/>
    <property type="project" value="InterPro"/>
</dbReference>
<organism evidence="8 9">
    <name type="scientific">Panicum miliaceum</name>
    <name type="common">Proso millet</name>
    <name type="synonym">Broomcorn millet</name>
    <dbReference type="NCBI Taxonomy" id="4540"/>
    <lineage>
        <taxon>Eukaryota</taxon>
        <taxon>Viridiplantae</taxon>
        <taxon>Streptophyta</taxon>
        <taxon>Embryophyta</taxon>
        <taxon>Tracheophyta</taxon>
        <taxon>Spermatophyta</taxon>
        <taxon>Magnoliopsida</taxon>
        <taxon>Liliopsida</taxon>
        <taxon>Poales</taxon>
        <taxon>Poaceae</taxon>
        <taxon>PACMAD clade</taxon>
        <taxon>Panicoideae</taxon>
        <taxon>Panicodae</taxon>
        <taxon>Paniceae</taxon>
        <taxon>Panicinae</taxon>
        <taxon>Panicum</taxon>
        <taxon>Panicum sect. Panicum</taxon>
    </lineage>
</organism>
<dbReference type="SUPFAM" id="SSF48264">
    <property type="entry name" value="Cytochrome P450"/>
    <property type="match status" value="1"/>
</dbReference>
<dbReference type="InterPro" id="IPR050193">
    <property type="entry name" value="Cytochrome_P450_71"/>
</dbReference>
<reference evidence="9" key="1">
    <citation type="journal article" date="2019" name="Nat. Commun.">
        <title>The genome of broomcorn millet.</title>
        <authorList>
            <person name="Zou C."/>
            <person name="Miki D."/>
            <person name="Li D."/>
            <person name="Tang Q."/>
            <person name="Xiao L."/>
            <person name="Rajput S."/>
            <person name="Deng P."/>
            <person name="Jia W."/>
            <person name="Huang R."/>
            <person name="Zhang M."/>
            <person name="Sun Y."/>
            <person name="Hu J."/>
            <person name="Fu X."/>
            <person name="Schnable P.S."/>
            <person name="Li F."/>
            <person name="Zhang H."/>
            <person name="Feng B."/>
            <person name="Zhu X."/>
            <person name="Liu R."/>
            <person name="Schnable J.C."/>
            <person name="Zhu J.-K."/>
            <person name="Zhang H."/>
        </authorList>
    </citation>
    <scope>NUCLEOTIDE SEQUENCE [LARGE SCALE GENOMIC DNA]</scope>
</reference>
<dbReference type="PANTHER" id="PTHR47956">
    <property type="entry name" value="CYTOCHROME P450 71B11-RELATED"/>
    <property type="match status" value="1"/>
</dbReference>
<evidence type="ECO:0000256" key="4">
    <source>
        <dbReference type="ARBA" id="ARBA00022989"/>
    </source>
</evidence>
<feature type="region of interest" description="Disordered" evidence="7">
    <location>
        <begin position="236"/>
        <end position="265"/>
    </location>
</feature>
<dbReference type="Pfam" id="PF00067">
    <property type="entry name" value="p450"/>
    <property type="match status" value="1"/>
</dbReference>
<evidence type="ECO:0000313" key="9">
    <source>
        <dbReference type="Proteomes" id="UP000275267"/>
    </source>
</evidence>
<evidence type="ECO:0000256" key="7">
    <source>
        <dbReference type="SAM" id="MobiDB-lite"/>
    </source>
</evidence>
<keyword evidence="6" id="KW-0472">Membrane</keyword>
<dbReference type="AlphaFoldDB" id="A0A3L6QXC2"/>
<dbReference type="GO" id="GO:0004497">
    <property type="term" value="F:monooxygenase activity"/>
    <property type="evidence" value="ECO:0007669"/>
    <property type="project" value="InterPro"/>
</dbReference>
<feature type="region of interest" description="Disordered" evidence="7">
    <location>
        <begin position="100"/>
        <end position="122"/>
    </location>
</feature>
<keyword evidence="3" id="KW-0812">Transmembrane</keyword>
<keyword evidence="5" id="KW-0560">Oxidoreductase</keyword>
<dbReference type="GO" id="GO:0020037">
    <property type="term" value="F:heme binding"/>
    <property type="evidence" value="ECO:0007669"/>
    <property type="project" value="InterPro"/>
</dbReference>
<dbReference type="PANTHER" id="PTHR47956:SF146">
    <property type="entry name" value="CYTOCHROME P450 71A1"/>
    <property type="match status" value="1"/>
</dbReference>
<dbReference type="GO" id="GO:0016705">
    <property type="term" value="F:oxidoreductase activity, acting on paired donors, with incorporation or reduction of molecular oxygen"/>
    <property type="evidence" value="ECO:0007669"/>
    <property type="project" value="InterPro"/>
</dbReference>
<dbReference type="InterPro" id="IPR001128">
    <property type="entry name" value="Cyt_P450"/>
</dbReference>